<dbReference type="Gene3D" id="1.20.1070.10">
    <property type="entry name" value="Rhodopsin 7-helix transmembrane proteins"/>
    <property type="match status" value="1"/>
</dbReference>
<dbReference type="AlphaFoldDB" id="A0A2J7PKL1"/>
<evidence type="ECO:0000256" key="3">
    <source>
        <dbReference type="ARBA" id="ARBA00022692"/>
    </source>
</evidence>
<name>A0A2J7PKL1_9NEOP</name>
<sequence length="215" mass="24678">MDDRIQSLTPDSNSHFNTSLQQFPLFNFSLDEALRILLSERQREDRDLGGHAEVALIIVYAVLMVAGLVTNLLVSFVVARRTQMHTARNLYIVNLTISDITLCVICMPSTLVAILSLVIEWLSCGDSIPEKEKYISRHCSYIGTKAFLIATEVGLSPLYCGHFWPIVPAPDDRLKMMEKKNKEEEKDEEWMKGYEGEKKKRKRVEEQREEKKKGQ</sequence>
<keyword evidence="7" id="KW-0675">Receptor</keyword>
<dbReference type="GO" id="GO:0016020">
    <property type="term" value="C:membrane"/>
    <property type="evidence" value="ECO:0007669"/>
    <property type="project" value="UniProtKB-SubCell"/>
</dbReference>
<comment type="caution">
    <text evidence="12">The sequence shown here is derived from an EMBL/GenBank/DDBJ whole genome shotgun (WGS) entry which is preliminary data.</text>
</comment>
<evidence type="ECO:0000256" key="4">
    <source>
        <dbReference type="ARBA" id="ARBA00022989"/>
    </source>
</evidence>
<dbReference type="PANTHER" id="PTHR24235">
    <property type="entry name" value="NEUROPEPTIDE Y RECEPTOR"/>
    <property type="match status" value="1"/>
</dbReference>
<feature type="region of interest" description="Disordered" evidence="9">
    <location>
        <begin position="177"/>
        <end position="215"/>
    </location>
</feature>
<dbReference type="GO" id="GO:0004930">
    <property type="term" value="F:G protein-coupled receptor activity"/>
    <property type="evidence" value="ECO:0007669"/>
    <property type="project" value="UniProtKB-KW"/>
</dbReference>
<dbReference type="OrthoDB" id="9046662at2759"/>
<evidence type="ECO:0000256" key="10">
    <source>
        <dbReference type="SAM" id="Phobius"/>
    </source>
</evidence>
<dbReference type="Proteomes" id="UP000235965">
    <property type="component" value="Unassembled WGS sequence"/>
</dbReference>
<evidence type="ECO:0000256" key="8">
    <source>
        <dbReference type="ARBA" id="ARBA00023224"/>
    </source>
</evidence>
<comment type="subcellular location">
    <subcellularLocation>
        <location evidence="1">Membrane</location>
        <topology evidence="1">Multi-pass membrane protein</topology>
    </subcellularLocation>
</comment>
<gene>
    <name evidence="12" type="ORF">B7P43_G06077</name>
</gene>
<keyword evidence="4 10" id="KW-1133">Transmembrane helix</keyword>
<dbReference type="PROSITE" id="PS50262">
    <property type="entry name" value="G_PROTEIN_RECEP_F1_2"/>
    <property type="match status" value="1"/>
</dbReference>
<keyword evidence="5" id="KW-0297">G-protein coupled receptor</keyword>
<reference evidence="12 13" key="1">
    <citation type="submission" date="2017-12" db="EMBL/GenBank/DDBJ databases">
        <title>Hemimetabolous genomes reveal molecular basis of termite eusociality.</title>
        <authorList>
            <person name="Harrison M.C."/>
            <person name="Jongepier E."/>
            <person name="Robertson H.M."/>
            <person name="Arning N."/>
            <person name="Bitard-Feildel T."/>
            <person name="Chao H."/>
            <person name="Childers C.P."/>
            <person name="Dinh H."/>
            <person name="Doddapaneni H."/>
            <person name="Dugan S."/>
            <person name="Gowin J."/>
            <person name="Greiner C."/>
            <person name="Han Y."/>
            <person name="Hu H."/>
            <person name="Hughes D.S.T."/>
            <person name="Huylmans A.-K."/>
            <person name="Kemena C."/>
            <person name="Kremer L.P.M."/>
            <person name="Lee S.L."/>
            <person name="Lopez-Ezquerra A."/>
            <person name="Mallet L."/>
            <person name="Monroy-Kuhn J.M."/>
            <person name="Moser A."/>
            <person name="Murali S.C."/>
            <person name="Muzny D.M."/>
            <person name="Otani S."/>
            <person name="Piulachs M.-D."/>
            <person name="Poelchau M."/>
            <person name="Qu J."/>
            <person name="Schaub F."/>
            <person name="Wada-Katsumata A."/>
            <person name="Worley K.C."/>
            <person name="Xie Q."/>
            <person name="Ylla G."/>
            <person name="Poulsen M."/>
            <person name="Gibbs R.A."/>
            <person name="Schal C."/>
            <person name="Richards S."/>
            <person name="Belles X."/>
            <person name="Korb J."/>
            <person name="Bornberg-Bauer E."/>
        </authorList>
    </citation>
    <scope>NUCLEOTIDE SEQUENCE [LARGE SCALE GENOMIC DNA]</scope>
    <source>
        <tissue evidence="12">Whole body</tissue>
    </source>
</reference>
<dbReference type="InterPro" id="IPR000276">
    <property type="entry name" value="GPCR_Rhodpsn"/>
</dbReference>
<evidence type="ECO:0000259" key="11">
    <source>
        <dbReference type="PROSITE" id="PS50262"/>
    </source>
</evidence>
<dbReference type="InterPro" id="IPR017452">
    <property type="entry name" value="GPCR_Rhodpsn_7TM"/>
</dbReference>
<accession>A0A2J7PKL1</accession>
<evidence type="ECO:0000256" key="5">
    <source>
        <dbReference type="ARBA" id="ARBA00023040"/>
    </source>
</evidence>
<keyword evidence="6 10" id="KW-0472">Membrane</keyword>
<protein>
    <recommendedName>
        <fullName evidence="11">G-protein coupled receptors family 1 profile domain-containing protein</fullName>
    </recommendedName>
</protein>
<dbReference type="EMBL" id="NEVH01024536">
    <property type="protein sequence ID" value="PNF16874.1"/>
    <property type="molecule type" value="Genomic_DNA"/>
</dbReference>
<keyword evidence="13" id="KW-1185">Reference proteome</keyword>
<dbReference type="STRING" id="105785.A0A2J7PKL1"/>
<evidence type="ECO:0000256" key="1">
    <source>
        <dbReference type="ARBA" id="ARBA00004141"/>
    </source>
</evidence>
<evidence type="ECO:0000256" key="7">
    <source>
        <dbReference type="ARBA" id="ARBA00023170"/>
    </source>
</evidence>
<keyword evidence="8" id="KW-0807">Transducer</keyword>
<dbReference type="PANTHER" id="PTHR24235:SF12">
    <property type="entry name" value="G-PROTEIN COUPLED RECEPTORS FAMILY 1 PROFILE DOMAIN-CONTAINING PROTEIN"/>
    <property type="match status" value="1"/>
</dbReference>
<dbReference type="SUPFAM" id="SSF81321">
    <property type="entry name" value="Family A G protein-coupled receptor-like"/>
    <property type="match status" value="1"/>
</dbReference>
<dbReference type="InParanoid" id="A0A2J7PKL1"/>
<feature type="domain" description="G-protein coupled receptors family 1 profile" evidence="11">
    <location>
        <begin position="70"/>
        <end position="124"/>
    </location>
</feature>
<evidence type="ECO:0000256" key="6">
    <source>
        <dbReference type="ARBA" id="ARBA00023136"/>
    </source>
</evidence>
<feature type="transmembrane region" description="Helical" evidence="10">
    <location>
        <begin position="91"/>
        <end position="119"/>
    </location>
</feature>
<feature type="transmembrane region" description="Helical" evidence="10">
    <location>
        <begin position="54"/>
        <end position="79"/>
    </location>
</feature>
<evidence type="ECO:0000313" key="12">
    <source>
        <dbReference type="EMBL" id="PNF16874.1"/>
    </source>
</evidence>
<evidence type="ECO:0000313" key="13">
    <source>
        <dbReference type="Proteomes" id="UP000235965"/>
    </source>
</evidence>
<dbReference type="Pfam" id="PF00001">
    <property type="entry name" value="7tm_1"/>
    <property type="match status" value="1"/>
</dbReference>
<proteinExistence type="inferred from homology"/>
<evidence type="ECO:0000256" key="9">
    <source>
        <dbReference type="SAM" id="MobiDB-lite"/>
    </source>
</evidence>
<keyword evidence="3 10" id="KW-0812">Transmembrane</keyword>
<organism evidence="12 13">
    <name type="scientific">Cryptotermes secundus</name>
    <dbReference type="NCBI Taxonomy" id="105785"/>
    <lineage>
        <taxon>Eukaryota</taxon>
        <taxon>Metazoa</taxon>
        <taxon>Ecdysozoa</taxon>
        <taxon>Arthropoda</taxon>
        <taxon>Hexapoda</taxon>
        <taxon>Insecta</taxon>
        <taxon>Pterygota</taxon>
        <taxon>Neoptera</taxon>
        <taxon>Polyneoptera</taxon>
        <taxon>Dictyoptera</taxon>
        <taxon>Blattodea</taxon>
        <taxon>Blattoidea</taxon>
        <taxon>Termitoidae</taxon>
        <taxon>Kalotermitidae</taxon>
        <taxon>Cryptotermitinae</taxon>
        <taxon>Cryptotermes</taxon>
    </lineage>
</organism>
<evidence type="ECO:0000256" key="2">
    <source>
        <dbReference type="ARBA" id="ARBA00010663"/>
    </source>
</evidence>
<dbReference type="PRINTS" id="PR00237">
    <property type="entry name" value="GPCRRHODOPSN"/>
</dbReference>
<comment type="similarity">
    <text evidence="2">Belongs to the G-protein coupled receptor 1 family.</text>
</comment>